<evidence type="ECO:0000256" key="1">
    <source>
        <dbReference type="ARBA" id="ARBA00004273"/>
    </source>
</evidence>
<feature type="region of interest" description="Disordered" evidence="10">
    <location>
        <begin position="606"/>
        <end position="629"/>
    </location>
</feature>
<keyword evidence="4" id="KW-0999">Mitochondrion inner membrane</keyword>
<feature type="transmembrane region" description="Helical" evidence="11">
    <location>
        <begin position="258"/>
        <end position="284"/>
    </location>
</feature>
<dbReference type="PANTHER" id="PTHR31068:SF0">
    <property type="entry name" value="MITOCHONDRIAL DISTRIBUTION AND MORPHOLOGY PROTEIN 31"/>
    <property type="match status" value="1"/>
</dbReference>
<evidence type="ECO:0000256" key="7">
    <source>
        <dbReference type="ARBA" id="ARBA00023128"/>
    </source>
</evidence>
<comment type="subcellular location">
    <subcellularLocation>
        <location evidence="1">Mitochondrion inner membrane</location>
    </subcellularLocation>
</comment>
<evidence type="ECO:0000256" key="3">
    <source>
        <dbReference type="ARBA" id="ARBA00022692"/>
    </source>
</evidence>
<proteinExistence type="inferred from homology"/>
<dbReference type="GO" id="GO:0005743">
    <property type="term" value="C:mitochondrial inner membrane"/>
    <property type="evidence" value="ECO:0007669"/>
    <property type="project" value="UniProtKB-SubCell"/>
</dbReference>
<protein>
    <recommendedName>
        <fullName evidence="14">Mitochondrial distribution and morphology protein family 31/32</fullName>
    </recommendedName>
</protein>
<keyword evidence="13" id="KW-1185">Reference proteome</keyword>
<dbReference type="STRING" id="857566.A0A1E3PM90"/>
<dbReference type="OrthoDB" id="17678at2759"/>
<evidence type="ECO:0000313" key="12">
    <source>
        <dbReference type="EMBL" id="ODQ66566.1"/>
    </source>
</evidence>
<evidence type="ECO:0000256" key="10">
    <source>
        <dbReference type="SAM" id="MobiDB-lite"/>
    </source>
</evidence>
<keyword evidence="6 11" id="KW-1133">Transmembrane helix</keyword>
<dbReference type="PANTHER" id="PTHR31068">
    <property type="entry name" value="MITOCHONDRIAL DISTRIBUTION AND MORPHOLOGY PROTEIN 31"/>
    <property type="match status" value="1"/>
</dbReference>
<dbReference type="GO" id="GO:0007005">
    <property type="term" value="P:mitochondrion organization"/>
    <property type="evidence" value="ECO:0007669"/>
    <property type="project" value="InterPro"/>
</dbReference>
<organism evidence="12 13">
    <name type="scientific">Nadsonia fulvescens var. elongata DSM 6958</name>
    <dbReference type="NCBI Taxonomy" id="857566"/>
    <lineage>
        <taxon>Eukaryota</taxon>
        <taxon>Fungi</taxon>
        <taxon>Dikarya</taxon>
        <taxon>Ascomycota</taxon>
        <taxon>Saccharomycotina</taxon>
        <taxon>Dipodascomycetes</taxon>
        <taxon>Dipodascales</taxon>
        <taxon>Dipodascales incertae sedis</taxon>
        <taxon>Nadsonia</taxon>
    </lineage>
</organism>
<evidence type="ECO:0000256" key="8">
    <source>
        <dbReference type="ARBA" id="ARBA00023136"/>
    </source>
</evidence>
<sequence length="799" mass="90727">MLPHLPPLPLSKLGVSVFKCPEGLRWQNRLFQQLTSKAPVLIHSFHSLRRALKYELNVAPTSLFKLNQVLVKSYTTSIPTTSPYFAFIISRQSSSSLVNFKDQTFVHSDPFADRSPYISTFSRSYSTNRKREGINSKQISSQVSLPDSATSASSKPLLSPPLSTSSSDIKYESMDCDCGKVVPPVPTDSAARTSDHHDPPLITEQKSLSKLPLLPKNRLIKEQLLASSTGMFNRMGIRIKWLLTKQVRPFNIDDISAFFSWIIVGNVIWILLGTTTFASLILFLMNTVFAQEYIAKVVGNLVTDQSGLRVSFEHAIVPKWSDGVISFRKVFVSRRPGNKKNKNRVTKESQAAAAAALVSKSDNSPEPDMKDLQQNQDDNDGPEDDGNYTQFDLTIQQVNVTLSFSRWMNGKGILNDVEVKGLRGVVDRRHVHWEPNDDPRKYKNVHSPGDFEIENFKMEDALFTLYQPDGFRPFNVSIFNCDLPQFRKNWLFYDLLSANNMSGSYDNSLFTIHPRQVHGTASFSEDSSNDNSSWTKITRLRVDGVNIEHLNTGIEGPFSWISSGNVDMIADVMIPSDTDDFTISTVVQDIVERWETNLLNRHHNRDDTLKRNNLPDKSARSENDRAKENIYRDNLRGSHPKNNDHDGVSDNHLNHYLLRHDNNHYEFPMDIAKDKQELQKYIVVDLKVQLNNARAMVPIFSSDLTYINSALIRPIVAYINSNNTYIPINCRVVKKLEDFEGSWTMYDSGLMDDISAEVYEAFAQNVYDDEARNRRMKKVGFWSLQLAVQILLISLGTFG</sequence>
<evidence type="ECO:0000313" key="13">
    <source>
        <dbReference type="Proteomes" id="UP000095009"/>
    </source>
</evidence>
<dbReference type="InterPro" id="IPR012571">
    <property type="entry name" value="Mdm31/Mdm32"/>
</dbReference>
<keyword evidence="3 11" id="KW-0812">Transmembrane</keyword>
<evidence type="ECO:0008006" key="14">
    <source>
        <dbReference type="Google" id="ProtNLM"/>
    </source>
</evidence>
<feature type="region of interest" description="Disordered" evidence="10">
    <location>
        <begin position="356"/>
        <end position="388"/>
    </location>
</feature>
<feature type="region of interest" description="Disordered" evidence="10">
    <location>
        <begin position="129"/>
        <end position="166"/>
    </location>
</feature>
<evidence type="ECO:0000256" key="11">
    <source>
        <dbReference type="SAM" id="Phobius"/>
    </source>
</evidence>
<accession>A0A1E3PM90</accession>
<reference evidence="12 13" key="1">
    <citation type="journal article" date="2016" name="Proc. Natl. Acad. Sci. U.S.A.">
        <title>Comparative genomics of biotechnologically important yeasts.</title>
        <authorList>
            <person name="Riley R."/>
            <person name="Haridas S."/>
            <person name="Wolfe K.H."/>
            <person name="Lopes M.R."/>
            <person name="Hittinger C.T."/>
            <person name="Goeker M."/>
            <person name="Salamov A.A."/>
            <person name="Wisecaver J.H."/>
            <person name="Long T.M."/>
            <person name="Calvey C.H."/>
            <person name="Aerts A.L."/>
            <person name="Barry K.W."/>
            <person name="Choi C."/>
            <person name="Clum A."/>
            <person name="Coughlan A.Y."/>
            <person name="Deshpande S."/>
            <person name="Douglass A.P."/>
            <person name="Hanson S.J."/>
            <person name="Klenk H.-P."/>
            <person name="LaButti K.M."/>
            <person name="Lapidus A."/>
            <person name="Lindquist E.A."/>
            <person name="Lipzen A.M."/>
            <person name="Meier-Kolthoff J.P."/>
            <person name="Ohm R.A."/>
            <person name="Otillar R.P."/>
            <person name="Pangilinan J.L."/>
            <person name="Peng Y."/>
            <person name="Rokas A."/>
            <person name="Rosa C.A."/>
            <person name="Scheuner C."/>
            <person name="Sibirny A.A."/>
            <person name="Slot J.C."/>
            <person name="Stielow J.B."/>
            <person name="Sun H."/>
            <person name="Kurtzman C.P."/>
            <person name="Blackwell M."/>
            <person name="Grigoriev I.V."/>
            <person name="Jeffries T.W."/>
        </authorList>
    </citation>
    <scope>NUCLEOTIDE SEQUENCE [LARGE SCALE GENOMIC DNA]</scope>
    <source>
        <strain evidence="12 13">DSM 6958</strain>
    </source>
</reference>
<evidence type="ECO:0000256" key="2">
    <source>
        <dbReference type="ARBA" id="ARBA00005687"/>
    </source>
</evidence>
<keyword evidence="7" id="KW-0496">Mitochondrion</keyword>
<name>A0A1E3PM90_9ASCO</name>
<evidence type="ECO:0000256" key="9">
    <source>
        <dbReference type="ARBA" id="ARBA00025191"/>
    </source>
</evidence>
<feature type="compositionally biased region" description="Acidic residues" evidence="10">
    <location>
        <begin position="377"/>
        <end position="386"/>
    </location>
</feature>
<dbReference type="Proteomes" id="UP000095009">
    <property type="component" value="Unassembled WGS sequence"/>
</dbReference>
<dbReference type="GO" id="GO:0000001">
    <property type="term" value="P:mitochondrion inheritance"/>
    <property type="evidence" value="ECO:0007669"/>
    <property type="project" value="InterPro"/>
</dbReference>
<comment type="similarity">
    <text evidence="2">Belongs to the MDM31/MDM32 family.</text>
</comment>
<feature type="transmembrane region" description="Helical" evidence="11">
    <location>
        <begin position="779"/>
        <end position="798"/>
    </location>
</feature>
<evidence type="ECO:0000256" key="6">
    <source>
        <dbReference type="ARBA" id="ARBA00022989"/>
    </source>
</evidence>
<evidence type="ECO:0000256" key="5">
    <source>
        <dbReference type="ARBA" id="ARBA00022946"/>
    </source>
</evidence>
<keyword evidence="8 11" id="KW-0472">Membrane</keyword>
<keyword evidence="5" id="KW-0809">Transit peptide</keyword>
<comment type="function">
    <text evidence="9">Involved in the organization of the mitochondrial membranes and the global structure of the mitochondria. Also required for mitochondrial distribution and mobility as well as for the maintenance of mitochondrial DNA nucleoids structures.</text>
</comment>
<dbReference type="EMBL" id="KV454408">
    <property type="protein sequence ID" value="ODQ66566.1"/>
    <property type="molecule type" value="Genomic_DNA"/>
</dbReference>
<feature type="compositionally biased region" description="Low complexity" evidence="10">
    <location>
        <begin position="148"/>
        <end position="166"/>
    </location>
</feature>
<feature type="compositionally biased region" description="Polar residues" evidence="10">
    <location>
        <begin position="135"/>
        <end position="147"/>
    </location>
</feature>
<dbReference type="AlphaFoldDB" id="A0A1E3PM90"/>
<gene>
    <name evidence="12" type="ORF">NADFUDRAFT_45996</name>
</gene>
<dbReference type="Pfam" id="PF08118">
    <property type="entry name" value="MDM31_MDM32"/>
    <property type="match status" value="1"/>
</dbReference>
<evidence type="ECO:0000256" key="4">
    <source>
        <dbReference type="ARBA" id="ARBA00022792"/>
    </source>
</evidence>